<sequence length="407" mass="48835">MMKRREMKRYPYIQVKSIPNAILDACLLMRLESKHLFQLFNKEPALLRKSNLTMTQIRQKKVTKQTLIKEISEQLSQHYLVYNSVVAASLSRLSALEFEYLNREEGELLTEECEKKEWLKQQFEQAIEEDKMPFDLFVTWLRFQESFHSEIQGVLEKNGNQFERLTSLTLPDSFQFDRKEIDLNVFTTQERIDLAVKVLQSIQIAPESEIHSLIEDSKENMERLKKQNEHWREQSAIYGGQVKKKEKEWVQLKKKLDEERVKTKTLKQEVKTQQKKIQDSYTRAQFAEQERDQMIQQVTQLKAEKQQWLAERQQWSESQYNWEIQLVEWTKERNQYQQELERLQAEKQKLREELQTTICAYEQKLEEQQNQRHQEEAKIKRTSTVPIDDDELDGLFSGLEENLPQPL</sequence>
<dbReference type="EMBL" id="SMAG01000001">
    <property type="protein sequence ID" value="TCS96942.1"/>
    <property type="molecule type" value="Genomic_DNA"/>
</dbReference>
<organism evidence="2 3">
    <name type="scientific">Hazenella coriacea</name>
    <dbReference type="NCBI Taxonomy" id="1179467"/>
    <lineage>
        <taxon>Bacteria</taxon>
        <taxon>Bacillati</taxon>
        <taxon>Bacillota</taxon>
        <taxon>Bacilli</taxon>
        <taxon>Bacillales</taxon>
        <taxon>Thermoactinomycetaceae</taxon>
        <taxon>Hazenella</taxon>
    </lineage>
</organism>
<keyword evidence="3" id="KW-1185">Reference proteome</keyword>
<protein>
    <submittedName>
        <fullName evidence="2">Uncharacterized protein</fullName>
    </submittedName>
</protein>
<feature type="region of interest" description="Disordered" evidence="1">
    <location>
        <begin position="366"/>
        <end position="407"/>
    </location>
</feature>
<dbReference type="AlphaFoldDB" id="A0A4R3LB47"/>
<name>A0A4R3LB47_9BACL</name>
<comment type="caution">
    <text evidence="2">The sequence shown here is derived from an EMBL/GenBank/DDBJ whole genome shotgun (WGS) entry which is preliminary data.</text>
</comment>
<evidence type="ECO:0000313" key="2">
    <source>
        <dbReference type="EMBL" id="TCS96942.1"/>
    </source>
</evidence>
<gene>
    <name evidence="2" type="ORF">EDD58_101589</name>
</gene>
<reference evidence="2 3" key="1">
    <citation type="submission" date="2019-03" db="EMBL/GenBank/DDBJ databases">
        <title>Genomic Encyclopedia of Type Strains, Phase IV (KMG-IV): sequencing the most valuable type-strain genomes for metagenomic binning, comparative biology and taxonomic classification.</title>
        <authorList>
            <person name="Goeker M."/>
        </authorList>
    </citation>
    <scope>NUCLEOTIDE SEQUENCE [LARGE SCALE GENOMIC DNA]</scope>
    <source>
        <strain evidence="2 3">DSM 45707</strain>
    </source>
</reference>
<evidence type="ECO:0000313" key="3">
    <source>
        <dbReference type="Proteomes" id="UP000294937"/>
    </source>
</evidence>
<evidence type="ECO:0000256" key="1">
    <source>
        <dbReference type="SAM" id="MobiDB-lite"/>
    </source>
</evidence>
<feature type="compositionally biased region" description="Basic and acidic residues" evidence="1">
    <location>
        <begin position="366"/>
        <end position="379"/>
    </location>
</feature>
<dbReference type="Proteomes" id="UP000294937">
    <property type="component" value="Unassembled WGS sequence"/>
</dbReference>
<accession>A0A4R3LB47</accession>
<proteinExistence type="predicted"/>